<organism evidence="1 2">
    <name type="scientific">Rhododendron molle</name>
    <name type="common">Chinese azalea</name>
    <name type="synonym">Azalea mollis</name>
    <dbReference type="NCBI Taxonomy" id="49168"/>
    <lineage>
        <taxon>Eukaryota</taxon>
        <taxon>Viridiplantae</taxon>
        <taxon>Streptophyta</taxon>
        <taxon>Embryophyta</taxon>
        <taxon>Tracheophyta</taxon>
        <taxon>Spermatophyta</taxon>
        <taxon>Magnoliopsida</taxon>
        <taxon>eudicotyledons</taxon>
        <taxon>Gunneridae</taxon>
        <taxon>Pentapetalae</taxon>
        <taxon>asterids</taxon>
        <taxon>Ericales</taxon>
        <taxon>Ericaceae</taxon>
        <taxon>Ericoideae</taxon>
        <taxon>Rhodoreae</taxon>
        <taxon>Rhododendron</taxon>
    </lineage>
</organism>
<dbReference type="Proteomes" id="UP001062846">
    <property type="component" value="Chromosome 9"/>
</dbReference>
<accession>A0ACC0M948</accession>
<gene>
    <name evidence="1" type="ORF">RHMOL_Rhmol09G0030400</name>
</gene>
<evidence type="ECO:0000313" key="1">
    <source>
        <dbReference type="EMBL" id="KAI8537521.1"/>
    </source>
</evidence>
<name>A0ACC0M948_RHOML</name>
<dbReference type="EMBL" id="CM046396">
    <property type="protein sequence ID" value="KAI8537521.1"/>
    <property type="molecule type" value="Genomic_DNA"/>
</dbReference>
<evidence type="ECO:0000313" key="2">
    <source>
        <dbReference type="Proteomes" id="UP001062846"/>
    </source>
</evidence>
<keyword evidence="2" id="KW-1185">Reference proteome</keyword>
<comment type="caution">
    <text evidence="1">The sequence shown here is derived from an EMBL/GenBank/DDBJ whole genome shotgun (WGS) entry which is preliminary data.</text>
</comment>
<protein>
    <submittedName>
        <fullName evidence="1">Uncharacterized protein</fullName>
    </submittedName>
</protein>
<proteinExistence type="predicted"/>
<reference evidence="1" key="1">
    <citation type="submission" date="2022-02" db="EMBL/GenBank/DDBJ databases">
        <title>Plant Genome Project.</title>
        <authorList>
            <person name="Zhang R.-G."/>
        </authorList>
    </citation>
    <scope>NUCLEOTIDE SEQUENCE</scope>
    <source>
        <strain evidence="1">AT1</strain>
    </source>
</reference>
<sequence>MFRKQVSPKKQHESGDPEVGFLGEPSGQNLSTVLHRQTDCLCSNLLQSQAMKISHRWTQSRLKQLKPHSTGNLKMLLCKTNSSKHLELAQTRWSRKSPLWRPSYLSF</sequence>